<evidence type="ECO:0000313" key="1">
    <source>
        <dbReference type="EMBL" id="CAI6094436.1"/>
    </source>
</evidence>
<organism evidence="1 2">
    <name type="scientific">Clonostachys chloroleuca</name>
    <dbReference type="NCBI Taxonomy" id="1926264"/>
    <lineage>
        <taxon>Eukaryota</taxon>
        <taxon>Fungi</taxon>
        <taxon>Dikarya</taxon>
        <taxon>Ascomycota</taxon>
        <taxon>Pezizomycotina</taxon>
        <taxon>Sordariomycetes</taxon>
        <taxon>Hypocreomycetidae</taxon>
        <taxon>Hypocreales</taxon>
        <taxon>Bionectriaceae</taxon>
        <taxon>Clonostachys</taxon>
    </lineage>
</organism>
<dbReference type="EMBL" id="CABFNP030001256">
    <property type="protein sequence ID" value="CAI6094436.1"/>
    <property type="molecule type" value="Genomic_DNA"/>
</dbReference>
<comment type="caution">
    <text evidence="1">The sequence shown here is derived from an EMBL/GenBank/DDBJ whole genome shotgun (WGS) entry which is preliminary data.</text>
</comment>
<name>A0AA35MC85_9HYPO</name>
<reference evidence="1" key="1">
    <citation type="submission" date="2023-01" db="EMBL/GenBank/DDBJ databases">
        <authorList>
            <person name="Piombo E."/>
        </authorList>
    </citation>
    <scope>NUCLEOTIDE SEQUENCE</scope>
</reference>
<evidence type="ECO:0000313" key="2">
    <source>
        <dbReference type="Proteomes" id="UP001160390"/>
    </source>
</evidence>
<gene>
    <name evidence="1" type="ORF">CCHLO57077_00009247</name>
</gene>
<sequence length="101" mass="11641">MLKSNTRRGFRAQSPTPFNNADIAKDSIIGELHIDLIKNIANQHHQKLHNSQRLFLLKNWEVIIKKRKTSVPFSLRVYYVLAEDDAIFRAVALGIQAILLF</sequence>
<protein>
    <submittedName>
        <fullName evidence="1">Uncharacterized protein</fullName>
    </submittedName>
</protein>
<accession>A0AA35MC85</accession>
<dbReference type="AlphaFoldDB" id="A0AA35MC85"/>
<proteinExistence type="predicted"/>
<dbReference type="Proteomes" id="UP001160390">
    <property type="component" value="Unassembled WGS sequence"/>
</dbReference>
<keyword evidence="2" id="KW-1185">Reference proteome</keyword>